<evidence type="ECO:0000313" key="3">
    <source>
        <dbReference type="Proteomes" id="UP001212997"/>
    </source>
</evidence>
<gene>
    <name evidence="2" type="ORF">NLI96_g6108</name>
</gene>
<dbReference type="AlphaFoldDB" id="A0AAD5YG95"/>
<evidence type="ECO:0000313" key="2">
    <source>
        <dbReference type="EMBL" id="KAJ3483745.1"/>
    </source>
</evidence>
<evidence type="ECO:0000256" key="1">
    <source>
        <dbReference type="SAM" id="Coils"/>
    </source>
</evidence>
<accession>A0AAD5YG95</accession>
<dbReference type="InterPro" id="IPR009003">
    <property type="entry name" value="Peptidase_S1_PA"/>
</dbReference>
<name>A0AAD5YG95_9APHY</name>
<organism evidence="2 3">
    <name type="scientific">Meripilus lineatus</name>
    <dbReference type="NCBI Taxonomy" id="2056292"/>
    <lineage>
        <taxon>Eukaryota</taxon>
        <taxon>Fungi</taxon>
        <taxon>Dikarya</taxon>
        <taxon>Basidiomycota</taxon>
        <taxon>Agaricomycotina</taxon>
        <taxon>Agaricomycetes</taxon>
        <taxon>Polyporales</taxon>
        <taxon>Meripilaceae</taxon>
        <taxon>Meripilus</taxon>
    </lineage>
</organism>
<reference evidence="2" key="1">
    <citation type="submission" date="2022-07" db="EMBL/GenBank/DDBJ databases">
        <title>Genome Sequence of Physisporinus lineatus.</title>
        <authorList>
            <person name="Buettner E."/>
        </authorList>
    </citation>
    <scope>NUCLEOTIDE SEQUENCE</scope>
    <source>
        <strain evidence="2">VT162</strain>
    </source>
</reference>
<sequence length="536" mass="60290">MESSHYYWGLPSVPFLLARSAINSYWEEPYGPEAYSRTKEFRPTPENHAIRDVWEANLAFKVHAVLESHGVEWTSTDIACFGWKDDDFFLCRRKSPSCLTLWIGVMKPEGFDEMNTEQKGKYVREVAHVIPECLALLHEYGIDDVDVEIRHSTVTLCGQLEAPLPLDPVPDERLPPNTTIGHTFRPKDNIKLRGSGGFFVTTKGDPNRLLLVTARHVLFPEGDNRHFNNIDANQPRHNVVLVGGDPLVEEHLSGFEGMRRREQSLYDVLSAKEGNSSNVVAIRSKLTRLESLLHELNEKRNRAEDSIFGHVILSPPNNVFPIGRDHRHGGDSQKIDNQEFDPIAEDWAVIEVDSSRINASNFKGNVLDLGEKLLPFRGDFRIFKLITTLKKDDPTSPIAISGMGHILRLNGCVPDESYSKPIQVLKHSHSSMLNIGRSTGIPSYFRVRRGNGWSTRLKAWPVYPLMTRGVFARSGDSGAAVVDRSGRIFGIFFAGASSCAPGATMDVSFVMPVKFLRERMEQHGLHDINFEPILTQ</sequence>
<comment type="caution">
    <text evidence="2">The sequence shown here is derived from an EMBL/GenBank/DDBJ whole genome shotgun (WGS) entry which is preliminary data.</text>
</comment>
<dbReference type="SUPFAM" id="SSF50494">
    <property type="entry name" value="Trypsin-like serine proteases"/>
    <property type="match status" value="1"/>
</dbReference>
<proteinExistence type="predicted"/>
<keyword evidence="1" id="KW-0175">Coiled coil</keyword>
<dbReference type="EMBL" id="JANAWD010000216">
    <property type="protein sequence ID" value="KAJ3483745.1"/>
    <property type="molecule type" value="Genomic_DNA"/>
</dbReference>
<evidence type="ECO:0008006" key="4">
    <source>
        <dbReference type="Google" id="ProtNLM"/>
    </source>
</evidence>
<dbReference type="Proteomes" id="UP001212997">
    <property type="component" value="Unassembled WGS sequence"/>
</dbReference>
<keyword evidence="3" id="KW-1185">Reference proteome</keyword>
<feature type="coiled-coil region" evidence="1">
    <location>
        <begin position="279"/>
        <end position="306"/>
    </location>
</feature>
<protein>
    <recommendedName>
        <fullName evidence="4">Serine protease</fullName>
    </recommendedName>
</protein>